<evidence type="ECO:0000256" key="8">
    <source>
        <dbReference type="ARBA" id="ARBA00023303"/>
    </source>
</evidence>
<evidence type="ECO:0008006" key="13">
    <source>
        <dbReference type="Google" id="ProtNLM"/>
    </source>
</evidence>
<evidence type="ECO:0000313" key="11">
    <source>
        <dbReference type="EMBL" id="CAK9219859.1"/>
    </source>
</evidence>
<evidence type="ECO:0000256" key="4">
    <source>
        <dbReference type="ARBA" id="ARBA00022692"/>
    </source>
</evidence>
<protein>
    <recommendedName>
        <fullName evidence="13">Aluminum-activated malate transporter</fullName>
    </recommendedName>
</protein>
<reference evidence="11" key="1">
    <citation type="submission" date="2024-02" db="EMBL/GenBank/DDBJ databases">
        <authorList>
            <consortium name="ELIXIR-Norway"/>
            <consortium name="Elixir Norway"/>
        </authorList>
    </citation>
    <scope>NUCLEOTIDE SEQUENCE</scope>
</reference>
<feature type="transmembrane region" description="Helical" evidence="10">
    <location>
        <begin position="290"/>
        <end position="308"/>
    </location>
</feature>
<gene>
    <name evidence="11" type="ORF">CSSPTR1EN2_LOCUS14928</name>
</gene>
<name>A0ABP0UF06_9BRYO</name>
<evidence type="ECO:0000256" key="1">
    <source>
        <dbReference type="ARBA" id="ARBA00004141"/>
    </source>
</evidence>
<organism evidence="11 12">
    <name type="scientific">Sphagnum troendelagicum</name>
    <dbReference type="NCBI Taxonomy" id="128251"/>
    <lineage>
        <taxon>Eukaryota</taxon>
        <taxon>Viridiplantae</taxon>
        <taxon>Streptophyta</taxon>
        <taxon>Embryophyta</taxon>
        <taxon>Bryophyta</taxon>
        <taxon>Sphagnophytina</taxon>
        <taxon>Sphagnopsida</taxon>
        <taxon>Sphagnales</taxon>
        <taxon>Sphagnaceae</taxon>
        <taxon>Sphagnum</taxon>
    </lineage>
</organism>
<comment type="similarity">
    <text evidence="2">Belongs to the aromatic acid exporter (TC 2.A.85) family.</text>
</comment>
<keyword evidence="7 10" id="KW-0472">Membrane</keyword>
<feature type="transmembrane region" description="Helical" evidence="10">
    <location>
        <begin position="320"/>
        <end position="337"/>
    </location>
</feature>
<dbReference type="EMBL" id="OZ019895">
    <property type="protein sequence ID" value="CAK9219859.1"/>
    <property type="molecule type" value="Genomic_DNA"/>
</dbReference>
<keyword evidence="5 10" id="KW-1133">Transmembrane helix</keyword>
<evidence type="ECO:0000313" key="12">
    <source>
        <dbReference type="Proteomes" id="UP001497512"/>
    </source>
</evidence>
<evidence type="ECO:0000256" key="10">
    <source>
        <dbReference type="SAM" id="Phobius"/>
    </source>
</evidence>
<evidence type="ECO:0000256" key="9">
    <source>
        <dbReference type="SAM" id="MobiDB-lite"/>
    </source>
</evidence>
<keyword evidence="3" id="KW-0813">Transport</keyword>
<proteinExistence type="inferred from homology"/>
<feature type="region of interest" description="Disordered" evidence="9">
    <location>
        <begin position="103"/>
        <end position="124"/>
    </location>
</feature>
<evidence type="ECO:0000256" key="6">
    <source>
        <dbReference type="ARBA" id="ARBA00023065"/>
    </source>
</evidence>
<dbReference type="Proteomes" id="UP001497512">
    <property type="component" value="Chromosome 3"/>
</dbReference>
<feature type="transmembrane region" description="Helical" evidence="10">
    <location>
        <begin position="235"/>
        <end position="253"/>
    </location>
</feature>
<keyword evidence="6" id="KW-0406">Ion transport</keyword>
<feature type="region of interest" description="Disordered" evidence="9">
    <location>
        <begin position="586"/>
        <end position="608"/>
    </location>
</feature>
<keyword evidence="4 10" id="KW-0812">Transmembrane</keyword>
<feature type="compositionally biased region" description="Basic residues" evidence="9">
    <location>
        <begin position="114"/>
        <end position="124"/>
    </location>
</feature>
<sequence length="676" mass="75107">MVASKESDGSLHVPLLGNQYDDRTHPYYANGMQEDEFVLPVEENFHTTAVGRSKSALQSGGKHHMTNKSEQLESEAQHFAGGSGNPFEQVQTAAHILRARDYPPHSCDGDHHQAASHRRHGLSRRNLRNPIEKKSFVVRAAHSAKTNPTNFLYNVLQGVVLWPKWSWAAVSANSGLAILSLKQGFVAGLASILCVIPFPDPFDEVNSIALWAVVTTDLLYESNIGLSVSKGFNRVLGTLAAGLIAMALNQIGPILGYQIYPYFVVFCVMVGGAVLRFFKGIPPLKDQWGYAFTVATIAFHLFIITAYTQPERWTLPLLRFSMILLGFFMSTLVNLAIKPIYAGDALHKLVAKNFETAASVILRCVEEYNKDTKLDHVPDILSGLSVDDKIHQSYHEVVMSDSDIDKLLSAVHWEPCHGPFFMGYPWDLYDDITDYLRYTLYDVIALDSCLRANIQAPKHLREIFAKDMDTIAKECATVLRTLGESIKNMKKFASKDILREAQEAAVLLQFNIYVHTDLLLGSAVPESPMHPAYTTATSPFSSMHPRESPQDYNALSRSWTGGQQASIIGHEGSPGVVISSLDGQLCRSSSGQQTGEHQEQPFPGKSSLGLNRPVQWKDQFIQRRSSLGHNWDGTLERISALSLVKFASLLIEVVSKLNFVVESVEQLGQQARFKEF</sequence>
<feature type="compositionally biased region" description="Basic and acidic residues" evidence="9">
    <location>
        <begin position="103"/>
        <end position="113"/>
    </location>
</feature>
<feature type="transmembrane region" description="Helical" evidence="10">
    <location>
        <begin position="259"/>
        <end position="278"/>
    </location>
</feature>
<feature type="compositionally biased region" description="Polar residues" evidence="9">
    <location>
        <begin position="586"/>
        <end position="595"/>
    </location>
</feature>
<evidence type="ECO:0000256" key="7">
    <source>
        <dbReference type="ARBA" id="ARBA00023136"/>
    </source>
</evidence>
<feature type="region of interest" description="Disordered" evidence="9">
    <location>
        <begin position="535"/>
        <end position="556"/>
    </location>
</feature>
<keyword evidence="12" id="KW-1185">Reference proteome</keyword>
<evidence type="ECO:0000256" key="3">
    <source>
        <dbReference type="ARBA" id="ARBA00022448"/>
    </source>
</evidence>
<evidence type="ECO:0000256" key="2">
    <source>
        <dbReference type="ARBA" id="ARBA00007079"/>
    </source>
</evidence>
<dbReference type="Pfam" id="PF11744">
    <property type="entry name" value="ALMT"/>
    <property type="match status" value="1"/>
</dbReference>
<dbReference type="PANTHER" id="PTHR31086">
    <property type="entry name" value="ALUMINUM-ACTIVATED MALATE TRANSPORTER 10"/>
    <property type="match status" value="1"/>
</dbReference>
<dbReference type="InterPro" id="IPR020966">
    <property type="entry name" value="ALMT"/>
</dbReference>
<evidence type="ECO:0000256" key="5">
    <source>
        <dbReference type="ARBA" id="ARBA00022989"/>
    </source>
</evidence>
<comment type="subcellular location">
    <subcellularLocation>
        <location evidence="1">Membrane</location>
        <topology evidence="1">Multi-pass membrane protein</topology>
    </subcellularLocation>
</comment>
<keyword evidence="8" id="KW-0407">Ion channel</keyword>
<accession>A0ABP0UF06</accession>